<protein>
    <recommendedName>
        <fullName evidence="1">MULE transposase domain-containing protein</fullName>
    </recommendedName>
</protein>
<feature type="domain" description="MULE transposase" evidence="1">
    <location>
        <begin position="60"/>
        <end position="137"/>
    </location>
</feature>
<sequence length="148" mass="17354">MRRNIVQVSLDGHLIIQVLFEELGKVDFMFDVERDEKGHLNHVFFAYPTSIQVSKSYPNVFVMDCTYKTNRYKMPLLEIIGLQVLNTSLYSCFVFLRKKDHGDCEWALSVFRKLPGHDFQPNVIVCDRELELMKAISLKKKKKIDQSH</sequence>
<evidence type="ECO:0000313" key="3">
    <source>
        <dbReference type="Proteomes" id="UP001630127"/>
    </source>
</evidence>
<dbReference type="InterPro" id="IPR018289">
    <property type="entry name" value="MULE_transposase_dom"/>
</dbReference>
<dbReference type="PANTHER" id="PTHR47718:SF3">
    <property type="entry name" value="PROTEIN FAR1-RELATED SEQUENCE 5-LIKE"/>
    <property type="match status" value="1"/>
</dbReference>
<name>A0ABD2Y4Z9_9GENT</name>
<comment type="caution">
    <text evidence="2">The sequence shown here is derived from an EMBL/GenBank/DDBJ whole genome shotgun (WGS) entry which is preliminary data.</text>
</comment>
<evidence type="ECO:0000259" key="1">
    <source>
        <dbReference type="Pfam" id="PF10551"/>
    </source>
</evidence>
<accession>A0ABD2Y4Z9</accession>
<dbReference type="PANTHER" id="PTHR47718">
    <property type="entry name" value="OS01G0519700 PROTEIN"/>
    <property type="match status" value="1"/>
</dbReference>
<organism evidence="2 3">
    <name type="scientific">Cinchona calisaya</name>
    <dbReference type="NCBI Taxonomy" id="153742"/>
    <lineage>
        <taxon>Eukaryota</taxon>
        <taxon>Viridiplantae</taxon>
        <taxon>Streptophyta</taxon>
        <taxon>Embryophyta</taxon>
        <taxon>Tracheophyta</taxon>
        <taxon>Spermatophyta</taxon>
        <taxon>Magnoliopsida</taxon>
        <taxon>eudicotyledons</taxon>
        <taxon>Gunneridae</taxon>
        <taxon>Pentapetalae</taxon>
        <taxon>asterids</taxon>
        <taxon>lamiids</taxon>
        <taxon>Gentianales</taxon>
        <taxon>Rubiaceae</taxon>
        <taxon>Cinchonoideae</taxon>
        <taxon>Cinchoneae</taxon>
        <taxon>Cinchona</taxon>
    </lineage>
</organism>
<reference evidence="2 3" key="1">
    <citation type="submission" date="2024-11" db="EMBL/GenBank/DDBJ databases">
        <title>A near-complete genome assembly of Cinchona calisaya.</title>
        <authorList>
            <person name="Lian D.C."/>
            <person name="Zhao X.W."/>
            <person name="Wei L."/>
        </authorList>
    </citation>
    <scope>NUCLEOTIDE SEQUENCE [LARGE SCALE GENOMIC DNA]</scope>
    <source>
        <tissue evidence="2">Nenye</tissue>
    </source>
</reference>
<evidence type="ECO:0000313" key="2">
    <source>
        <dbReference type="EMBL" id="KAL3502602.1"/>
    </source>
</evidence>
<dbReference type="Proteomes" id="UP001630127">
    <property type="component" value="Unassembled WGS sequence"/>
</dbReference>
<dbReference type="AlphaFoldDB" id="A0ABD2Y4Z9"/>
<dbReference type="EMBL" id="JBJUIK010000015">
    <property type="protein sequence ID" value="KAL3502602.1"/>
    <property type="molecule type" value="Genomic_DNA"/>
</dbReference>
<dbReference type="Pfam" id="PF10551">
    <property type="entry name" value="MULE"/>
    <property type="match status" value="1"/>
</dbReference>
<keyword evidence="3" id="KW-1185">Reference proteome</keyword>
<gene>
    <name evidence="2" type="ORF">ACH5RR_037051</name>
</gene>
<proteinExistence type="predicted"/>